<dbReference type="InterPro" id="IPR046357">
    <property type="entry name" value="PPIase_dom_sf"/>
</dbReference>
<name>A0A517YUS2_9BACT</name>
<evidence type="ECO:0000256" key="2">
    <source>
        <dbReference type="ARBA" id="ARBA00013194"/>
    </source>
</evidence>
<evidence type="ECO:0000256" key="7">
    <source>
        <dbReference type="SAM" id="SignalP"/>
    </source>
</evidence>
<dbReference type="InterPro" id="IPR023058">
    <property type="entry name" value="PPIase_PpiC_CS"/>
</dbReference>
<dbReference type="RefSeq" id="WP_145077441.1">
    <property type="nucleotide sequence ID" value="NZ_CP036425.1"/>
</dbReference>
<sequence length="333" mass="36943" precursor="true">MKYTATSILLLSATLILSACASTYPYKQSPKSTPAVNRTKTAPKSVAKVSQNVAYVNGQPISQSSLLKSMYELAGGEALANAVIDASITEDLALRKINITPEMMQAEKQLIIDALSPSSEDEAVRLLSQLRLDRGLGEYNFNKMLHRNAALRAIIAAKVNLNPQLLQQEYELRFGPKYQPRIIVMPNLRDIKRIHSQLDKGESFSDLAGANSTDISNRQGGLLSPISPVDANYPQVILQELIKLQPGQISQAIVLDNSYALLKLERIIPQSELQYDQVKDQIAKSLRLRIQATLMRQKASEYIASSQVTVLQPELHDSWLRKKNEYTDAPSGQ</sequence>
<evidence type="ECO:0000259" key="8">
    <source>
        <dbReference type="PROSITE" id="PS50198"/>
    </source>
</evidence>
<proteinExistence type="predicted"/>
<dbReference type="PROSITE" id="PS50198">
    <property type="entry name" value="PPIC_PPIASE_2"/>
    <property type="match status" value="1"/>
</dbReference>
<keyword evidence="10" id="KW-1185">Reference proteome</keyword>
<keyword evidence="5 6" id="KW-0413">Isomerase</keyword>
<dbReference type="EMBL" id="CP036425">
    <property type="protein sequence ID" value="QDU33967.1"/>
    <property type="molecule type" value="Genomic_DNA"/>
</dbReference>
<dbReference type="KEGG" id="pcor:KS4_20270"/>
<keyword evidence="4 6" id="KW-0697">Rotamase</keyword>
<feature type="signal peptide" evidence="7">
    <location>
        <begin position="1"/>
        <end position="21"/>
    </location>
</feature>
<dbReference type="Pfam" id="PF13145">
    <property type="entry name" value="Rotamase_2"/>
    <property type="match status" value="1"/>
</dbReference>
<evidence type="ECO:0000313" key="9">
    <source>
        <dbReference type="EMBL" id="QDU33967.1"/>
    </source>
</evidence>
<dbReference type="InterPro" id="IPR050245">
    <property type="entry name" value="PrsA_foldase"/>
</dbReference>
<dbReference type="AlphaFoldDB" id="A0A517YUS2"/>
<dbReference type="SUPFAM" id="SSF109998">
    <property type="entry name" value="Triger factor/SurA peptide-binding domain-like"/>
    <property type="match status" value="1"/>
</dbReference>
<dbReference type="Proteomes" id="UP000317369">
    <property type="component" value="Chromosome"/>
</dbReference>
<protein>
    <recommendedName>
        <fullName evidence="2">peptidylprolyl isomerase</fullName>
        <ecNumber evidence="2">5.2.1.8</ecNumber>
    </recommendedName>
</protein>
<gene>
    <name evidence="9" type="ORF">KS4_20270</name>
</gene>
<dbReference type="GO" id="GO:0003755">
    <property type="term" value="F:peptidyl-prolyl cis-trans isomerase activity"/>
    <property type="evidence" value="ECO:0007669"/>
    <property type="project" value="UniProtKB-KW"/>
</dbReference>
<dbReference type="InterPro" id="IPR027304">
    <property type="entry name" value="Trigger_fact/SurA_dom_sf"/>
</dbReference>
<dbReference type="InterPro" id="IPR000297">
    <property type="entry name" value="PPIase_PpiC"/>
</dbReference>
<dbReference type="PANTHER" id="PTHR47245:SF1">
    <property type="entry name" value="FOLDASE PROTEIN PRSA"/>
    <property type="match status" value="1"/>
</dbReference>
<organism evidence="9 10">
    <name type="scientific">Poriferisphaera corsica</name>
    <dbReference type="NCBI Taxonomy" id="2528020"/>
    <lineage>
        <taxon>Bacteria</taxon>
        <taxon>Pseudomonadati</taxon>
        <taxon>Planctomycetota</taxon>
        <taxon>Phycisphaerae</taxon>
        <taxon>Phycisphaerales</taxon>
        <taxon>Phycisphaeraceae</taxon>
        <taxon>Poriferisphaera</taxon>
    </lineage>
</organism>
<reference evidence="9 10" key="1">
    <citation type="submission" date="2019-02" db="EMBL/GenBank/DDBJ databases">
        <title>Deep-cultivation of Planctomycetes and their phenomic and genomic characterization uncovers novel biology.</title>
        <authorList>
            <person name="Wiegand S."/>
            <person name="Jogler M."/>
            <person name="Boedeker C."/>
            <person name="Pinto D."/>
            <person name="Vollmers J."/>
            <person name="Rivas-Marin E."/>
            <person name="Kohn T."/>
            <person name="Peeters S.H."/>
            <person name="Heuer A."/>
            <person name="Rast P."/>
            <person name="Oberbeckmann S."/>
            <person name="Bunk B."/>
            <person name="Jeske O."/>
            <person name="Meyerdierks A."/>
            <person name="Storesund J.E."/>
            <person name="Kallscheuer N."/>
            <person name="Luecker S."/>
            <person name="Lage O.M."/>
            <person name="Pohl T."/>
            <person name="Merkel B.J."/>
            <person name="Hornburger P."/>
            <person name="Mueller R.-W."/>
            <person name="Bruemmer F."/>
            <person name="Labrenz M."/>
            <person name="Spormann A.M."/>
            <person name="Op den Camp H."/>
            <person name="Overmann J."/>
            <person name="Amann R."/>
            <person name="Jetten M.S.M."/>
            <person name="Mascher T."/>
            <person name="Medema M.H."/>
            <person name="Devos D.P."/>
            <person name="Kaster A.-K."/>
            <person name="Ovreas L."/>
            <person name="Rohde M."/>
            <person name="Galperin M.Y."/>
            <person name="Jogler C."/>
        </authorList>
    </citation>
    <scope>NUCLEOTIDE SEQUENCE [LARGE SCALE GENOMIC DNA]</scope>
    <source>
        <strain evidence="9 10">KS4</strain>
    </source>
</reference>
<comment type="catalytic activity">
    <reaction evidence="1">
        <text>[protein]-peptidylproline (omega=180) = [protein]-peptidylproline (omega=0)</text>
        <dbReference type="Rhea" id="RHEA:16237"/>
        <dbReference type="Rhea" id="RHEA-COMP:10747"/>
        <dbReference type="Rhea" id="RHEA-COMP:10748"/>
        <dbReference type="ChEBI" id="CHEBI:83833"/>
        <dbReference type="ChEBI" id="CHEBI:83834"/>
        <dbReference type="EC" id="5.2.1.8"/>
    </reaction>
</comment>
<evidence type="ECO:0000256" key="4">
    <source>
        <dbReference type="ARBA" id="ARBA00023110"/>
    </source>
</evidence>
<feature type="domain" description="PpiC" evidence="8">
    <location>
        <begin position="156"/>
        <end position="266"/>
    </location>
</feature>
<dbReference type="Gene3D" id="3.10.50.40">
    <property type="match status" value="1"/>
</dbReference>
<dbReference type="PROSITE" id="PS51257">
    <property type="entry name" value="PROKAR_LIPOPROTEIN"/>
    <property type="match status" value="1"/>
</dbReference>
<feature type="chain" id="PRO_5022165278" description="peptidylprolyl isomerase" evidence="7">
    <location>
        <begin position="22"/>
        <end position="333"/>
    </location>
</feature>
<dbReference type="SUPFAM" id="SSF54534">
    <property type="entry name" value="FKBP-like"/>
    <property type="match status" value="1"/>
</dbReference>
<dbReference type="PANTHER" id="PTHR47245">
    <property type="entry name" value="PEPTIDYLPROLYL ISOMERASE"/>
    <property type="match status" value="1"/>
</dbReference>
<evidence type="ECO:0000256" key="5">
    <source>
        <dbReference type="ARBA" id="ARBA00023235"/>
    </source>
</evidence>
<evidence type="ECO:0000313" key="10">
    <source>
        <dbReference type="Proteomes" id="UP000317369"/>
    </source>
</evidence>
<evidence type="ECO:0000256" key="6">
    <source>
        <dbReference type="PROSITE-ProRule" id="PRU00278"/>
    </source>
</evidence>
<evidence type="ECO:0000256" key="3">
    <source>
        <dbReference type="ARBA" id="ARBA00022729"/>
    </source>
</evidence>
<dbReference type="OrthoDB" id="275776at2"/>
<dbReference type="EC" id="5.2.1.8" evidence="2"/>
<keyword evidence="3 7" id="KW-0732">Signal</keyword>
<accession>A0A517YUS2</accession>
<evidence type="ECO:0000256" key="1">
    <source>
        <dbReference type="ARBA" id="ARBA00000971"/>
    </source>
</evidence>
<dbReference type="PROSITE" id="PS01096">
    <property type="entry name" value="PPIC_PPIASE_1"/>
    <property type="match status" value="1"/>
</dbReference>